<dbReference type="EMBL" id="JBITYT010000007">
    <property type="protein sequence ID" value="MFI9121241.1"/>
    <property type="molecule type" value="Genomic_DNA"/>
</dbReference>
<dbReference type="InterPro" id="IPR037143">
    <property type="entry name" value="4-PPantetheinyl_Trfase_dom_sf"/>
</dbReference>
<keyword evidence="2 5" id="KW-0808">Transferase</keyword>
<proteinExistence type="inferred from homology"/>
<name>A0ABW8CUI2_STRBI</name>
<dbReference type="InterPro" id="IPR008278">
    <property type="entry name" value="4-PPantetheinyl_Trfase_dom"/>
</dbReference>
<evidence type="ECO:0000259" key="3">
    <source>
        <dbReference type="Pfam" id="PF01648"/>
    </source>
</evidence>
<gene>
    <name evidence="5" type="ORF">ACIGW0_17835</name>
</gene>
<dbReference type="Pfam" id="PF01648">
    <property type="entry name" value="ACPS"/>
    <property type="match status" value="1"/>
</dbReference>
<reference evidence="5 6" key="1">
    <citation type="submission" date="2024-10" db="EMBL/GenBank/DDBJ databases">
        <title>The Natural Products Discovery Center: Release of the First 8490 Sequenced Strains for Exploring Actinobacteria Biosynthetic Diversity.</title>
        <authorList>
            <person name="Kalkreuter E."/>
            <person name="Kautsar S.A."/>
            <person name="Yang D."/>
            <person name="Bader C.D."/>
            <person name="Teijaro C.N."/>
            <person name="Fluegel L."/>
            <person name="Davis C.M."/>
            <person name="Simpson J.R."/>
            <person name="Lauterbach L."/>
            <person name="Steele A.D."/>
            <person name="Gui C."/>
            <person name="Meng S."/>
            <person name="Li G."/>
            <person name="Viehrig K."/>
            <person name="Ye F."/>
            <person name="Su P."/>
            <person name="Kiefer A.F."/>
            <person name="Nichols A."/>
            <person name="Cepeda A.J."/>
            <person name="Yan W."/>
            <person name="Fan B."/>
            <person name="Jiang Y."/>
            <person name="Adhikari A."/>
            <person name="Zheng C.-J."/>
            <person name="Schuster L."/>
            <person name="Cowan T.M."/>
            <person name="Smanski M.J."/>
            <person name="Chevrette M.G."/>
            <person name="De Carvalho L.P.S."/>
            <person name="Shen B."/>
        </authorList>
    </citation>
    <scope>NUCLEOTIDE SEQUENCE [LARGE SCALE GENOMIC DNA]</scope>
    <source>
        <strain evidence="5 6">NPDC053346</strain>
    </source>
</reference>
<accession>A0ABW8CUI2</accession>
<sequence>MFYEEVPGHPGVVTASVARAAAPARALASVLDADERARAARFRFAADADRHRVAHVLLRLVLGRHVDEPPERLVFLRRPCAGCGGPHGKPYLRGHDAHFSLSHAGDRVLVAVAPVPVGVDVEAVPEPGLVRDLASGLHPRERAELEALPDAARPAAFARCWTRKEAALKASGAGLSRGAAEPYVGAADRPAPVPGLRLADLPPLDGHAAALALLAP</sequence>
<dbReference type="Gene3D" id="3.90.470.20">
    <property type="entry name" value="4'-phosphopantetheinyl transferase domain"/>
    <property type="match status" value="1"/>
</dbReference>
<keyword evidence="6" id="KW-1185">Reference proteome</keyword>
<dbReference type="PANTHER" id="PTHR12215:SF10">
    <property type="entry name" value="L-AMINOADIPATE-SEMIALDEHYDE DEHYDROGENASE-PHOSPHOPANTETHEINYL TRANSFERASE"/>
    <property type="match status" value="1"/>
</dbReference>
<dbReference type="SUPFAM" id="SSF56214">
    <property type="entry name" value="4'-phosphopantetheinyl transferase"/>
    <property type="match status" value="2"/>
</dbReference>
<evidence type="ECO:0000313" key="6">
    <source>
        <dbReference type="Proteomes" id="UP001614391"/>
    </source>
</evidence>
<protein>
    <submittedName>
        <fullName evidence="5">4'-phosphopantetheinyl transferase family protein</fullName>
    </submittedName>
</protein>
<dbReference type="Pfam" id="PF22624">
    <property type="entry name" value="AASDHPPT_N"/>
    <property type="match status" value="1"/>
</dbReference>
<comment type="caution">
    <text evidence="5">The sequence shown here is derived from an EMBL/GenBank/DDBJ whole genome shotgun (WGS) entry which is preliminary data.</text>
</comment>
<dbReference type="InterPro" id="IPR055066">
    <property type="entry name" value="AASDHPPT_N"/>
</dbReference>
<evidence type="ECO:0000313" key="5">
    <source>
        <dbReference type="EMBL" id="MFI9121241.1"/>
    </source>
</evidence>
<comment type="similarity">
    <text evidence="1">Belongs to the P-Pant transferase superfamily. Gsp/Sfp/HetI/AcpT family.</text>
</comment>
<dbReference type="InterPro" id="IPR050559">
    <property type="entry name" value="P-Pant_transferase_sf"/>
</dbReference>
<dbReference type="GO" id="GO:0016740">
    <property type="term" value="F:transferase activity"/>
    <property type="evidence" value="ECO:0007669"/>
    <property type="project" value="UniProtKB-KW"/>
</dbReference>
<organism evidence="5 6">
    <name type="scientific">Streptomyces bikiniensis</name>
    <dbReference type="NCBI Taxonomy" id="1896"/>
    <lineage>
        <taxon>Bacteria</taxon>
        <taxon>Bacillati</taxon>
        <taxon>Actinomycetota</taxon>
        <taxon>Actinomycetes</taxon>
        <taxon>Kitasatosporales</taxon>
        <taxon>Streptomycetaceae</taxon>
        <taxon>Streptomyces</taxon>
    </lineage>
</organism>
<feature type="domain" description="4'-phosphopantetheinyl transferase" evidence="3">
    <location>
        <begin position="116"/>
        <end position="178"/>
    </location>
</feature>
<feature type="domain" description="4'-phosphopantetheinyl transferase N-terminal" evidence="4">
    <location>
        <begin position="26"/>
        <end position="112"/>
    </location>
</feature>
<evidence type="ECO:0000256" key="1">
    <source>
        <dbReference type="ARBA" id="ARBA00010990"/>
    </source>
</evidence>
<dbReference type="RefSeq" id="WP_399615789.1">
    <property type="nucleotide sequence ID" value="NZ_JBITYT010000007.1"/>
</dbReference>
<evidence type="ECO:0000256" key="2">
    <source>
        <dbReference type="ARBA" id="ARBA00022679"/>
    </source>
</evidence>
<dbReference type="PANTHER" id="PTHR12215">
    <property type="entry name" value="PHOSPHOPANTETHEINE TRANSFERASE"/>
    <property type="match status" value="1"/>
</dbReference>
<evidence type="ECO:0000259" key="4">
    <source>
        <dbReference type="Pfam" id="PF22624"/>
    </source>
</evidence>
<dbReference type="Proteomes" id="UP001614391">
    <property type="component" value="Unassembled WGS sequence"/>
</dbReference>